<reference evidence="1 2" key="1">
    <citation type="submission" date="2019-09" db="EMBL/GenBank/DDBJ databases">
        <authorList>
            <person name="Park J.-S."/>
            <person name="Choi H.-J."/>
        </authorList>
    </citation>
    <scope>NUCLEOTIDE SEQUENCE [LARGE SCALE GENOMIC DNA]</scope>
    <source>
        <strain evidence="1 2">176SS1-4</strain>
    </source>
</reference>
<organism evidence="1 2">
    <name type="scientific">Histidinibacterium aquaticum</name>
    <dbReference type="NCBI Taxonomy" id="2613962"/>
    <lineage>
        <taxon>Bacteria</taxon>
        <taxon>Pseudomonadati</taxon>
        <taxon>Pseudomonadota</taxon>
        <taxon>Alphaproteobacteria</taxon>
        <taxon>Rhodobacterales</taxon>
        <taxon>Paracoccaceae</taxon>
        <taxon>Histidinibacterium</taxon>
    </lineage>
</organism>
<proteinExistence type="predicted"/>
<dbReference type="EMBL" id="VYQE01000002">
    <property type="protein sequence ID" value="KAA9009437.1"/>
    <property type="molecule type" value="Genomic_DNA"/>
</dbReference>
<evidence type="ECO:0000313" key="1">
    <source>
        <dbReference type="EMBL" id="KAA9009437.1"/>
    </source>
</evidence>
<comment type="caution">
    <text evidence="1">The sequence shown here is derived from an EMBL/GenBank/DDBJ whole genome shotgun (WGS) entry which is preliminary data.</text>
</comment>
<gene>
    <name evidence="1" type="ORF">F3S47_09350</name>
</gene>
<accession>A0A5J5GN13</accession>
<evidence type="ECO:0008006" key="3">
    <source>
        <dbReference type="Google" id="ProtNLM"/>
    </source>
</evidence>
<protein>
    <recommendedName>
        <fullName evidence="3">Sel1 repeat family protein</fullName>
    </recommendedName>
</protein>
<dbReference type="RefSeq" id="WP_150444970.1">
    <property type="nucleotide sequence ID" value="NZ_VYQE01000002.1"/>
</dbReference>
<dbReference type="AlphaFoldDB" id="A0A5J5GN13"/>
<keyword evidence="2" id="KW-1185">Reference proteome</keyword>
<evidence type="ECO:0000313" key="2">
    <source>
        <dbReference type="Proteomes" id="UP000326554"/>
    </source>
</evidence>
<sequence length="243" mass="26070">MWKAVLVIGLAAFGAGAALVAVPSRQGYAELLLLDDDIEAAILSARSEPAEGPPTHRRNFLDYQLAAAMGDITGAATALEALPASALVDSHRIAFAHATGAPETWLDLQLRQDVVTHSAYQRQEVASLLRRAGRYEDERAYLARLAEAGSLDADLALRLAWLELAAGETRAALVRLADLDDAGQLTDRQGRVTLASLLIEAGQGTQADARVARWDAGSPERAMRATVENFFASEIADGRNIWK</sequence>
<name>A0A5J5GN13_9RHOB</name>
<dbReference type="Proteomes" id="UP000326554">
    <property type="component" value="Unassembled WGS sequence"/>
</dbReference>